<accession>A0A6G4TTX9</accession>
<evidence type="ECO:0000259" key="2">
    <source>
        <dbReference type="Pfam" id="PF09557"/>
    </source>
</evidence>
<feature type="compositionally biased region" description="Low complexity" evidence="1">
    <location>
        <begin position="207"/>
        <end position="222"/>
    </location>
</feature>
<comment type="caution">
    <text evidence="3">The sequence shown here is derived from an EMBL/GenBank/DDBJ whole genome shotgun (WGS) entry which is preliminary data.</text>
</comment>
<dbReference type="EMBL" id="JAAKZV010000011">
    <property type="protein sequence ID" value="NGN63263.1"/>
    <property type="molecule type" value="Genomic_DNA"/>
</dbReference>
<proteinExistence type="predicted"/>
<name>A0A6G4TTX9_9ACTN</name>
<gene>
    <name evidence="3" type="ORF">G5C51_04995</name>
</gene>
<dbReference type="AlphaFoldDB" id="A0A6G4TTX9"/>
<sequence>MQTDKSNMKGGSGRAERGAEAQAQAQADGTVKVTGPEWGEHAKSKDARAPQYSRQQPVEVTLYEESLEADPQLRQIELGKAQLKTKVTSERRSVSMPVTREHANFHREPVSRGDLVEGRANFDMGESVQEVVLHGTDVAGAVHRTAAPYEKVVLEVTPETSHVTVEADCRRQECEVIEPQIAEAQANIQVDDRHYTAREARGTQRQFSSKSADSAKASFSAAEADDDDENGRDSKGRFTG</sequence>
<feature type="compositionally biased region" description="Basic and acidic residues" evidence="1">
    <location>
        <begin position="38"/>
        <end position="48"/>
    </location>
</feature>
<organism evidence="3 4">
    <name type="scientific">Streptomyces coryli</name>
    <dbReference type="NCBI Taxonomy" id="1128680"/>
    <lineage>
        <taxon>Bacteria</taxon>
        <taxon>Bacillati</taxon>
        <taxon>Actinomycetota</taxon>
        <taxon>Actinomycetes</taxon>
        <taxon>Kitasatosporales</taxon>
        <taxon>Streptomycetaceae</taxon>
        <taxon>Streptomyces</taxon>
    </lineage>
</organism>
<feature type="region of interest" description="Disordered" evidence="1">
    <location>
        <begin position="200"/>
        <end position="240"/>
    </location>
</feature>
<dbReference type="RefSeq" id="WP_165232267.1">
    <property type="nucleotide sequence ID" value="NZ_JAAKZV010000011.1"/>
</dbReference>
<evidence type="ECO:0000313" key="4">
    <source>
        <dbReference type="Proteomes" id="UP000481583"/>
    </source>
</evidence>
<reference evidence="3 4" key="1">
    <citation type="submission" date="2020-02" db="EMBL/GenBank/DDBJ databases">
        <title>Whole-genome analyses of novel actinobacteria.</title>
        <authorList>
            <person name="Sahin N."/>
        </authorList>
    </citation>
    <scope>NUCLEOTIDE SEQUENCE [LARGE SCALE GENOMIC DNA]</scope>
    <source>
        <strain evidence="3 4">A7024</strain>
    </source>
</reference>
<protein>
    <submittedName>
        <fullName evidence="3">DUF2382 domain-containing protein</fullName>
    </submittedName>
</protein>
<dbReference type="Pfam" id="PF09557">
    <property type="entry name" value="DUF2382"/>
    <property type="match status" value="1"/>
</dbReference>
<dbReference type="Proteomes" id="UP000481583">
    <property type="component" value="Unassembled WGS sequence"/>
</dbReference>
<feature type="region of interest" description="Disordered" evidence="1">
    <location>
        <begin position="1"/>
        <end position="55"/>
    </location>
</feature>
<keyword evidence="4" id="KW-1185">Reference proteome</keyword>
<feature type="compositionally biased region" description="Basic and acidic residues" evidence="1">
    <location>
        <begin position="231"/>
        <end position="240"/>
    </location>
</feature>
<dbReference type="InterPro" id="IPR019060">
    <property type="entry name" value="DUF2382"/>
</dbReference>
<evidence type="ECO:0000256" key="1">
    <source>
        <dbReference type="SAM" id="MobiDB-lite"/>
    </source>
</evidence>
<evidence type="ECO:0000313" key="3">
    <source>
        <dbReference type="EMBL" id="NGN63263.1"/>
    </source>
</evidence>
<feature type="domain" description="DUF2382" evidence="2">
    <location>
        <begin position="61"/>
        <end position="176"/>
    </location>
</feature>